<gene>
    <name evidence="17" type="ORF">GYMLUDRAFT_46314</name>
</gene>
<protein>
    <recommendedName>
        <fullName evidence="16">CFEM domain-containing protein</fullName>
    </recommendedName>
</protein>
<organism evidence="17 18">
    <name type="scientific">Collybiopsis luxurians FD-317 M1</name>
    <dbReference type="NCBI Taxonomy" id="944289"/>
    <lineage>
        <taxon>Eukaryota</taxon>
        <taxon>Fungi</taxon>
        <taxon>Dikarya</taxon>
        <taxon>Basidiomycota</taxon>
        <taxon>Agaricomycotina</taxon>
        <taxon>Agaricomycetes</taxon>
        <taxon>Agaricomycetidae</taxon>
        <taxon>Agaricales</taxon>
        <taxon>Marasmiineae</taxon>
        <taxon>Omphalotaceae</taxon>
        <taxon>Collybiopsis</taxon>
        <taxon>Collybiopsis luxurians</taxon>
    </lineage>
</organism>
<comment type="similarity">
    <text evidence="3">Belongs to the RBT5 family.</text>
</comment>
<dbReference type="InterPro" id="IPR051735">
    <property type="entry name" value="CFEM_domain"/>
</dbReference>
<dbReference type="HOGENOM" id="CLU_063084_3_2_1"/>
<dbReference type="PANTHER" id="PTHR37928:SF2">
    <property type="entry name" value="GPI ANCHORED CFEM DOMAIN PROTEIN (AFU_ORTHOLOGUE AFUA_6G10580)"/>
    <property type="match status" value="1"/>
</dbReference>
<evidence type="ECO:0000256" key="7">
    <source>
        <dbReference type="ARBA" id="ARBA00022723"/>
    </source>
</evidence>
<evidence type="ECO:0000256" key="15">
    <source>
        <dbReference type="SAM" id="SignalP"/>
    </source>
</evidence>
<keyword evidence="4" id="KW-1003">Cell membrane</keyword>
<comment type="subcellular location">
    <subcellularLocation>
        <location evidence="1">Cell membrane</location>
        <topology evidence="1">Lipid-anchor</topology>
        <topology evidence="1">GPI-anchor</topology>
    </subcellularLocation>
    <subcellularLocation>
        <location evidence="2">Secreted</location>
    </subcellularLocation>
</comment>
<evidence type="ECO:0000256" key="13">
    <source>
        <dbReference type="ARBA" id="ARBA00023288"/>
    </source>
</evidence>
<keyword evidence="7" id="KW-0479">Metal-binding</keyword>
<evidence type="ECO:0000313" key="17">
    <source>
        <dbReference type="EMBL" id="KIK57433.1"/>
    </source>
</evidence>
<accession>A0A0D0CPX8</accession>
<keyword evidence="5" id="KW-0964">Secreted</keyword>
<dbReference type="AlphaFoldDB" id="A0A0D0CPX8"/>
<keyword evidence="11" id="KW-1015">Disulfide bond</keyword>
<dbReference type="OrthoDB" id="3065412at2759"/>
<name>A0A0D0CPX8_9AGAR</name>
<sequence>MRVLAVVLVSVLASASASESFFFKRQQLNLPSCAVSCLASAPTGSCSTSDEKCLCSSSQFIAGASSCIESSCSGSDIQSALGAAATLCAQAGVTLDTSSIIAAATSSASASNSTATSPSATTSSSSSSSSSASPSSTSNAALSNNVFSGLLGLGAGVAALVAL</sequence>
<keyword evidence="13" id="KW-0449">Lipoprotein</keyword>
<keyword evidence="18" id="KW-1185">Reference proteome</keyword>
<keyword evidence="6" id="KW-0349">Heme</keyword>
<evidence type="ECO:0000256" key="2">
    <source>
        <dbReference type="ARBA" id="ARBA00004613"/>
    </source>
</evidence>
<dbReference type="GO" id="GO:0005886">
    <property type="term" value="C:plasma membrane"/>
    <property type="evidence" value="ECO:0007669"/>
    <property type="project" value="UniProtKB-SubCell"/>
</dbReference>
<evidence type="ECO:0000256" key="10">
    <source>
        <dbReference type="ARBA" id="ARBA00023136"/>
    </source>
</evidence>
<evidence type="ECO:0000256" key="11">
    <source>
        <dbReference type="ARBA" id="ARBA00023157"/>
    </source>
</evidence>
<dbReference type="InterPro" id="IPR008427">
    <property type="entry name" value="Extracellular_membr_CFEM_dom"/>
</dbReference>
<evidence type="ECO:0000256" key="6">
    <source>
        <dbReference type="ARBA" id="ARBA00022617"/>
    </source>
</evidence>
<evidence type="ECO:0000256" key="12">
    <source>
        <dbReference type="ARBA" id="ARBA00023180"/>
    </source>
</evidence>
<evidence type="ECO:0000256" key="9">
    <source>
        <dbReference type="ARBA" id="ARBA00023004"/>
    </source>
</evidence>
<dbReference type="SMART" id="SM00747">
    <property type="entry name" value="CFEM"/>
    <property type="match status" value="1"/>
</dbReference>
<dbReference type="PROSITE" id="PS52012">
    <property type="entry name" value="CFEM"/>
    <property type="match status" value="1"/>
</dbReference>
<dbReference type="GO" id="GO:0005576">
    <property type="term" value="C:extracellular region"/>
    <property type="evidence" value="ECO:0007669"/>
    <property type="project" value="UniProtKB-SubCell"/>
</dbReference>
<dbReference type="GO" id="GO:0046872">
    <property type="term" value="F:metal ion binding"/>
    <property type="evidence" value="ECO:0007669"/>
    <property type="project" value="UniProtKB-KW"/>
</dbReference>
<reference evidence="17 18" key="1">
    <citation type="submission" date="2014-04" db="EMBL/GenBank/DDBJ databases">
        <title>Evolutionary Origins and Diversification of the Mycorrhizal Mutualists.</title>
        <authorList>
            <consortium name="DOE Joint Genome Institute"/>
            <consortium name="Mycorrhizal Genomics Consortium"/>
            <person name="Kohler A."/>
            <person name="Kuo A."/>
            <person name="Nagy L.G."/>
            <person name="Floudas D."/>
            <person name="Copeland A."/>
            <person name="Barry K.W."/>
            <person name="Cichocki N."/>
            <person name="Veneault-Fourrey C."/>
            <person name="LaButti K."/>
            <person name="Lindquist E.A."/>
            <person name="Lipzen A."/>
            <person name="Lundell T."/>
            <person name="Morin E."/>
            <person name="Murat C."/>
            <person name="Riley R."/>
            <person name="Ohm R."/>
            <person name="Sun H."/>
            <person name="Tunlid A."/>
            <person name="Henrissat B."/>
            <person name="Grigoriev I.V."/>
            <person name="Hibbett D.S."/>
            <person name="Martin F."/>
        </authorList>
    </citation>
    <scope>NUCLEOTIDE SEQUENCE [LARGE SCALE GENOMIC DNA]</scope>
    <source>
        <strain evidence="17 18">FD-317 M1</strain>
    </source>
</reference>
<evidence type="ECO:0000313" key="18">
    <source>
        <dbReference type="Proteomes" id="UP000053593"/>
    </source>
</evidence>
<proteinExistence type="inferred from homology"/>
<keyword evidence="10" id="KW-0472">Membrane</keyword>
<keyword evidence="9" id="KW-0408">Iron</keyword>
<dbReference type="Proteomes" id="UP000053593">
    <property type="component" value="Unassembled WGS sequence"/>
</dbReference>
<evidence type="ECO:0000256" key="14">
    <source>
        <dbReference type="SAM" id="MobiDB-lite"/>
    </source>
</evidence>
<evidence type="ECO:0000256" key="1">
    <source>
        <dbReference type="ARBA" id="ARBA00004609"/>
    </source>
</evidence>
<evidence type="ECO:0000256" key="8">
    <source>
        <dbReference type="ARBA" id="ARBA00022729"/>
    </source>
</evidence>
<evidence type="ECO:0000256" key="4">
    <source>
        <dbReference type="ARBA" id="ARBA00022475"/>
    </source>
</evidence>
<evidence type="ECO:0000259" key="16">
    <source>
        <dbReference type="PROSITE" id="PS52012"/>
    </source>
</evidence>
<keyword evidence="12" id="KW-0325">Glycoprotein</keyword>
<feature type="region of interest" description="Disordered" evidence="14">
    <location>
        <begin position="110"/>
        <end position="135"/>
    </location>
</feature>
<dbReference type="PANTHER" id="PTHR37928">
    <property type="entry name" value="CFEM DOMAIN PROTEIN (AFU_ORTHOLOGUE AFUA_6G14090)"/>
    <property type="match status" value="1"/>
</dbReference>
<feature type="signal peptide" evidence="15">
    <location>
        <begin position="1"/>
        <end position="17"/>
    </location>
</feature>
<dbReference type="EMBL" id="KN834791">
    <property type="protein sequence ID" value="KIK57433.1"/>
    <property type="molecule type" value="Genomic_DNA"/>
</dbReference>
<dbReference type="Pfam" id="PF05730">
    <property type="entry name" value="CFEM"/>
    <property type="match status" value="1"/>
</dbReference>
<feature type="chain" id="PRO_5002225383" description="CFEM domain-containing protein" evidence="15">
    <location>
        <begin position="18"/>
        <end position="163"/>
    </location>
</feature>
<evidence type="ECO:0000256" key="3">
    <source>
        <dbReference type="ARBA" id="ARBA00010031"/>
    </source>
</evidence>
<evidence type="ECO:0000256" key="5">
    <source>
        <dbReference type="ARBA" id="ARBA00022525"/>
    </source>
</evidence>
<feature type="domain" description="CFEM" evidence="16">
    <location>
        <begin position="1"/>
        <end position="115"/>
    </location>
</feature>
<keyword evidence="8 15" id="KW-0732">Signal</keyword>